<dbReference type="AlphaFoldDB" id="A0A562L2X4"/>
<reference evidence="3 4" key="1">
    <citation type="journal article" date="2015" name="Stand. Genomic Sci.">
        <title>Genomic Encyclopedia of Bacterial and Archaeal Type Strains, Phase III: the genomes of soil and plant-associated and newly described type strains.</title>
        <authorList>
            <person name="Whitman W.B."/>
            <person name="Woyke T."/>
            <person name="Klenk H.P."/>
            <person name="Zhou Y."/>
            <person name="Lilburn T.G."/>
            <person name="Beck B.J."/>
            <person name="De Vos P."/>
            <person name="Vandamme P."/>
            <person name="Eisen J.A."/>
            <person name="Garrity G."/>
            <person name="Hugenholtz P."/>
            <person name="Kyrpides N.C."/>
        </authorList>
    </citation>
    <scope>NUCLEOTIDE SEQUENCE [LARGE SCALE GENOMIC DNA]</scope>
    <source>
        <strain evidence="3 4">CGMCC 1.10821</strain>
    </source>
</reference>
<dbReference type="OrthoDB" id="5455653at2"/>
<dbReference type="EMBL" id="VLKN01000005">
    <property type="protein sequence ID" value="TWI01876.1"/>
    <property type="molecule type" value="Genomic_DNA"/>
</dbReference>
<comment type="caution">
    <text evidence="3">The sequence shown here is derived from an EMBL/GenBank/DDBJ whole genome shotgun (WGS) entry which is preliminary data.</text>
</comment>
<keyword evidence="4" id="KW-1185">Reference proteome</keyword>
<feature type="compositionally biased region" description="Low complexity" evidence="1">
    <location>
        <begin position="27"/>
        <end position="39"/>
    </location>
</feature>
<accession>A0A562L2X4</accession>
<proteinExistence type="predicted"/>
<organism evidence="3 4">
    <name type="scientific">Luteimonas cucumeris</name>
    <dbReference type="NCBI Taxonomy" id="985012"/>
    <lineage>
        <taxon>Bacteria</taxon>
        <taxon>Pseudomonadati</taxon>
        <taxon>Pseudomonadota</taxon>
        <taxon>Gammaproteobacteria</taxon>
        <taxon>Lysobacterales</taxon>
        <taxon>Lysobacteraceae</taxon>
        <taxon>Luteimonas</taxon>
    </lineage>
</organism>
<dbReference type="Proteomes" id="UP000315167">
    <property type="component" value="Unassembled WGS sequence"/>
</dbReference>
<evidence type="ECO:0008006" key="5">
    <source>
        <dbReference type="Google" id="ProtNLM"/>
    </source>
</evidence>
<sequence length="190" mass="19613">MGRSLSIVIGALLLSACNPPAPAPVAPAVDTPTATGDATSAPAGRTPEAVTARADAAAPAKDAAAEQMIDERIERLLGDHQRYRAVFEQFQQAVAAHDATAVAALVDYPFTATIDGKRVVIDDAVSFAARYREIVTPATAAVIAGQRSADLMVNARGVMFGSGEAWLNGICSDAACKHFDVKVVAIQPGA</sequence>
<evidence type="ECO:0000313" key="4">
    <source>
        <dbReference type="Proteomes" id="UP000315167"/>
    </source>
</evidence>
<gene>
    <name evidence="3" type="ORF">IP90_02436</name>
</gene>
<feature type="chain" id="PRO_5021857205" description="SnoaL-like protein" evidence="2">
    <location>
        <begin position="24"/>
        <end position="190"/>
    </location>
</feature>
<protein>
    <recommendedName>
        <fullName evidence="5">SnoaL-like protein</fullName>
    </recommendedName>
</protein>
<feature type="signal peptide" evidence="2">
    <location>
        <begin position="1"/>
        <end position="23"/>
    </location>
</feature>
<name>A0A562L2X4_9GAMM</name>
<feature type="region of interest" description="Disordered" evidence="1">
    <location>
        <begin position="27"/>
        <end position="51"/>
    </location>
</feature>
<dbReference type="PROSITE" id="PS51257">
    <property type="entry name" value="PROKAR_LIPOPROTEIN"/>
    <property type="match status" value="1"/>
</dbReference>
<dbReference type="RefSeq" id="WP_144899920.1">
    <property type="nucleotide sequence ID" value="NZ_VLKN01000005.1"/>
</dbReference>
<evidence type="ECO:0000313" key="3">
    <source>
        <dbReference type="EMBL" id="TWI01876.1"/>
    </source>
</evidence>
<evidence type="ECO:0000256" key="2">
    <source>
        <dbReference type="SAM" id="SignalP"/>
    </source>
</evidence>
<evidence type="ECO:0000256" key="1">
    <source>
        <dbReference type="SAM" id="MobiDB-lite"/>
    </source>
</evidence>
<keyword evidence="2" id="KW-0732">Signal</keyword>